<evidence type="ECO:0000256" key="1">
    <source>
        <dbReference type="SAM" id="MobiDB-lite"/>
    </source>
</evidence>
<feature type="compositionally biased region" description="Low complexity" evidence="1">
    <location>
        <begin position="173"/>
        <end position="184"/>
    </location>
</feature>
<dbReference type="PANTHER" id="PTHR47129">
    <property type="entry name" value="QUINONE OXIDOREDUCTASE 2"/>
    <property type="match status" value="1"/>
</dbReference>
<dbReference type="Proteomes" id="UP001501072">
    <property type="component" value="Unassembled WGS sequence"/>
</dbReference>
<reference evidence="3" key="1">
    <citation type="journal article" date="2019" name="Int. J. Syst. Evol. Microbiol.">
        <title>The Global Catalogue of Microorganisms (GCM) 10K type strain sequencing project: providing services to taxonomists for standard genome sequencing and annotation.</title>
        <authorList>
            <consortium name="The Broad Institute Genomics Platform"/>
            <consortium name="The Broad Institute Genome Sequencing Center for Infectious Disease"/>
            <person name="Wu L."/>
            <person name="Ma J."/>
        </authorList>
    </citation>
    <scope>NUCLEOTIDE SEQUENCE [LARGE SCALE GENOMIC DNA]</scope>
    <source>
        <strain evidence="3">JCM 11269</strain>
    </source>
</reference>
<dbReference type="PANTHER" id="PTHR47129:SF1">
    <property type="entry name" value="NMRA-LIKE DOMAIN-CONTAINING PROTEIN"/>
    <property type="match status" value="1"/>
</dbReference>
<keyword evidence="3" id="KW-1185">Reference proteome</keyword>
<dbReference type="EMBL" id="BAAAHU010000069">
    <property type="protein sequence ID" value="GAA1015777.1"/>
    <property type="molecule type" value="Genomic_DNA"/>
</dbReference>
<evidence type="ECO:0000313" key="2">
    <source>
        <dbReference type="EMBL" id="GAA1015777.1"/>
    </source>
</evidence>
<dbReference type="SUPFAM" id="SSF51735">
    <property type="entry name" value="NAD(P)-binding Rossmann-fold domains"/>
    <property type="match status" value="1"/>
</dbReference>
<protein>
    <submittedName>
        <fullName evidence="2">Uncharacterized protein</fullName>
    </submittedName>
</protein>
<proteinExistence type="predicted"/>
<dbReference type="RefSeq" id="WP_346074148.1">
    <property type="nucleotide sequence ID" value="NZ_BAAAHU010000069.1"/>
</dbReference>
<comment type="caution">
    <text evidence="2">The sequence shown here is derived from an EMBL/GenBank/DDBJ whole genome shotgun (WGS) entry which is preliminary data.</text>
</comment>
<sequence>MFRCTSILGGPRADVRLAEEHRATERLIVDGGLSHTFLRNGWCTENCTQQVPVQPEHGVLGSAGDGRAGAAPRADYAGAAAVVLTTEDHDDTAHELSGDQPFTLAEYAAELARHSGRPVAYHDLPAGQFLQALVKAGVPVPTPRSSSTSTSTPSVRHCSPAAAGTSHACSAGPRSRSPTPSRLP</sequence>
<feature type="compositionally biased region" description="Low complexity" evidence="1">
    <location>
        <begin position="143"/>
        <end position="156"/>
    </location>
</feature>
<dbReference type="InterPro" id="IPR052718">
    <property type="entry name" value="NmrA-type_oxidoreductase"/>
</dbReference>
<gene>
    <name evidence="2" type="ORF">GCM10009564_49220</name>
</gene>
<name>A0ABP4DNI7_9ACTN</name>
<feature type="region of interest" description="Disordered" evidence="1">
    <location>
        <begin position="139"/>
        <end position="184"/>
    </location>
</feature>
<evidence type="ECO:0000313" key="3">
    <source>
        <dbReference type="Proteomes" id="UP001501072"/>
    </source>
</evidence>
<dbReference type="Gene3D" id="3.90.25.10">
    <property type="entry name" value="UDP-galactose 4-epimerase, domain 1"/>
    <property type="match status" value="1"/>
</dbReference>
<dbReference type="InterPro" id="IPR036291">
    <property type="entry name" value="NAD(P)-bd_dom_sf"/>
</dbReference>
<organism evidence="2 3">
    <name type="scientific">Streptomyces thermogriseus</name>
    <dbReference type="NCBI Taxonomy" id="75292"/>
    <lineage>
        <taxon>Bacteria</taxon>
        <taxon>Bacillati</taxon>
        <taxon>Actinomycetota</taxon>
        <taxon>Actinomycetes</taxon>
        <taxon>Kitasatosporales</taxon>
        <taxon>Streptomycetaceae</taxon>
        <taxon>Streptomyces</taxon>
    </lineage>
</organism>
<dbReference type="Gene3D" id="3.40.50.720">
    <property type="entry name" value="NAD(P)-binding Rossmann-like Domain"/>
    <property type="match status" value="1"/>
</dbReference>
<accession>A0ABP4DNI7</accession>